<proteinExistence type="predicted"/>
<evidence type="ECO:0000313" key="2">
    <source>
        <dbReference type="Proteomes" id="UP000076969"/>
    </source>
</evidence>
<dbReference type="KEGG" id="tpie:A7C91_01880"/>
<reference evidence="2" key="1">
    <citation type="journal article" date="2016" name="Syst. Appl. Microbiol.">
        <title>Thermococcus piezophilus sp. nov., a novel hyperthermophilic and piezophilic archaeon with a broad pressure range for growth, isolated from a deepest hydrothermal vent at the Mid-Cayman Rise.</title>
        <authorList>
            <person name="Dalmasso C."/>
            <person name="Oger P."/>
            <person name="Selva G."/>
            <person name="Courtine D."/>
            <person name="L'Haridon S."/>
            <person name="Garlaschelli A."/>
            <person name="Roussel E."/>
            <person name="Miyazaki J."/>
            <person name="Reveillaud J."/>
            <person name="Jebbar M."/>
            <person name="Takai K."/>
            <person name="Maignien L."/>
            <person name="Alain K."/>
        </authorList>
    </citation>
    <scope>NUCLEOTIDE SEQUENCE [LARGE SCALE GENOMIC DNA]</scope>
    <source>
        <strain evidence="2">CDGS</strain>
    </source>
</reference>
<dbReference type="Proteomes" id="UP000076969">
    <property type="component" value="Chromosome"/>
</dbReference>
<gene>
    <name evidence="1" type="ORF">A7C91_01880</name>
</gene>
<sequence length="96" mass="10537">MGYFCSKVDIEARKCVGFEPQPDSVLDVDFTGNYPTGVHGIYPIDSLGVLDGPVEFTSQMIESERNAQLIGARPLKVQMMTQKRPSTLEGPFSLPS</sequence>
<keyword evidence="2" id="KW-1185">Reference proteome</keyword>
<dbReference type="AlphaFoldDB" id="A0A172WFH2"/>
<organism evidence="1 2">
    <name type="scientific">Thermococcus piezophilus</name>
    <dbReference type="NCBI Taxonomy" id="1712654"/>
    <lineage>
        <taxon>Archaea</taxon>
        <taxon>Methanobacteriati</taxon>
        <taxon>Methanobacteriota</taxon>
        <taxon>Thermococci</taxon>
        <taxon>Thermococcales</taxon>
        <taxon>Thermococcaceae</taxon>
        <taxon>Thermococcus</taxon>
    </lineage>
</organism>
<dbReference type="EMBL" id="CP015520">
    <property type="protein sequence ID" value="ANF22076.1"/>
    <property type="molecule type" value="Genomic_DNA"/>
</dbReference>
<name>A0A172WFH2_9EURY</name>
<accession>A0A172WFH2</accession>
<protein>
    <submittedName>
        <fullName evidence="1">Uncharacterized protein</fullName>
    </submittedName>
</protein>
<evidence type="ECO:0000313" key="1">
    <source>
        <dbReference type="EMBL" id="ANF22076.1"/>
    </source>
</evidence>